<name>A0ABW2S9K3_9BURK</name>
<reference evidence="5" key="1">
    <citation type="journal article" date="2019" name="Int. J. Syst. Evol. Microbiol.">
        <title>The Global Catalogue of Microorganisms (GCM) 10K type strain sequencing project: providing services to taxonomists for standard genome sequencing and annotation.</title>
        <authorList>
            <consortium name="The Broad Institute Genomics Platform"/>
            <consortium name="The Broad Institute Genome Sequencing Center for Infectious Disease"/>
            <person name="Wu L."/>
            <person name="Ma J."/>
        </authorList>
    </citation>
    <scope>NUCLEOTIDE SEQUENCE [LARGE SCALE GENOMIC DNA]</scope>
    <source>
        <strain evidence="5">CCUG 53903</strain>
    </source>
</reference>
<protein>
    <submittedName>
        <fullName evidence="4">Helix-turn-helix domain-containing protein</fullName>
    </submittedName>
</protein>
<keyword evidence="2" id="KW-0804">Transcription</keyword>
<evidence type="ECO:0000313" key="5">
    <source>
        <dbReference type="Proteomes" id="UP001596457"/>
    </source>
</evidence>
<dbReference type="EMBL" id="JBHTBZ010000014">
    <property type="protein sequence ID" value="MFC7460071.1"/>
    <property type="molecule type" value="Genomic_DNA"/>
</dbReference>
<dbReference type="RefSeq" id="WP_382199355.1">
    <property type="nucleotide sequence ID" value="NZ_JBHTBZ010000014.1"/>
</dbReference>
<sequence>MPISAASNRLWLPRPPLLSCVRCFISRNTTTVTLAEEDRYSHYPATPLCSIGWWWTGSADYLEPGAPALSTSARRPAPAQVVVAGPHTHPTISHNPGPAHGVMVVLMPDALEALTGLSPKSLINRTVSAQQHLPPNWLAMLDEVLGCEGEHAATQLIERFLLHRRPSLAATTGYPSPNRRLRHWLQHMSYRAWHSKQGRSWRQMQRRMQQWTGQSHRDLHVLAKAESAFLDLVAQHPTSMNWANAATDAGYADQSHMGRVAKRLTGFSPETLRQKMASEEAFWLYRLWT</sequence>
<dbReference type="PROSITE" id="PS01124">
    <property type="entry name" value="HTH_ARAC_FAMILY_2"/>
    <property type="match status" value="1"/>
</dbReference>
<gene>
    <name evidence="4" type="ORF">ACFQU0_06470</name>
</gene>
<proteinExistence type="predicted"/>
<dbReference type="Gene3D" id="1.10.10.60">
    <property type="entry name" value="Homeodomain-like"/>
    <property type="match status" value="1"/>
</dbReference>
<comment type="caution">
    <text evidence="4">The sequence shown here is derived from an EMBL/GenBank/DDBJ whole genome shotgun (WGS) entry which is preliminary data.</text>
</comment>
<evidence type="ECO:0000313" key="4">
    <source>
        <dbReference type="EMBL" id="MFC7460071.1"/>
    </source>
</evidence>
<keyword evidence="5" id="KW-1185">Reference proteome</keyword>
<dbReference type="Pfam" id="PF12833">
    <property type="entry name" value="HTH_18"/>
    <property type="match status" value="1"/>
</dbReference>
<dbReference type="Proteomes" id="UP001596457">
    <property type="component" value="Unassembled WGS sequence"/>
</dbReference>
<evidence type="ECO:0000256" key="2">
    <source>
        <dbReference type="ARBA" id="ARBA00023163"/>
    </source>
</evidence>
<dbReference type="SUPFAM" id="SSF46689">
    <property type="entry name" value="Homeodomain-like"/>
    <property type="match status" value="1"/>
</dbReference>
<organism evidence="4 5">
    <name type="scientific">Hydrogenophaga defluvii</name>
    <dbReference type="NCBI Taxonomy" id="249410"/>
    <lineage>
        <taxon>Bacteria</taxon>
        <taxon>Pseudomonadati</taxon>
        <taxon>Pseudomonadota</taxon>
        <taxon>Betaproteobacteria</taxon>
        <taxon>Burkholderiales</taxon>
        <taxon>Comamonadaceae</taxon>
        <taxon>Hydrogenophaga</taxon>
    </lineage>
</organism>
<accession>A0ABW2S9K3</accession>
<keyword evidence="1" id="KW-0805">Transcription regulation</keyword>
<evidence type="ECO:0000259" key="3">
    <source>
        <dbReference type="PROSITE" id="PS01124"/>
    </source>
</evidence>
<evidence type="ECO:0000256" key="1">
    <source>
        <dbReference type="ARBA" id="ARBA00023015"/>
    </source>
</evidence>
<dbReference type="InterPro" id="IPR009057">
    <property type="entry name" value="Homeodomain-like_sf"/>
</dbReference>
<dbReference type="InterPro" id="IPR018060">
    <property type="entry name" value="HTH_AraC"/>
</dbReference>
<feature type="domain" description="HTH araC/xylS-type" evidence="3">
    <location>
        <begin position="200"/>
        <end position="275"/>
    </location>
</feature>